<sequence length="96" mass="10798">MKHSMKKNKDNDNAFFLATWYLCCHLSYFEGYLVCSDFTTITILHFTEITVNSQPQPLLSCIKSIAASSNIFDAKKTNHSITLMAVSPPRARGSHV</sequence>
<dbReference type="EMBL" id="BGPR01000295">
    <property type="protein sequence ID" value="GBM11132.1"/>
    <property type="molecule type" value="Genomic_DNA"/>
</dbReference>
<comment type="caution">
    <text evidence="1">The sequence shown here is derived from an EMBL/GenBank/DDBJ whole genome shotgun (WGS) entry which is preliminary data.</text>
</comment>
<reference evidence="1 2" key="1">
    <citation type="journal article" date="2019" name="Sci. Rep.">
        <title>Orb-weaving spider Araneus ventricosus genome elucidates the spidroin gene catalogue.</title>
        <authorList>
            <person name="Kono N."/>
            <person name="Nakamura H."/>
            <person name="Ohtoshi R."/>
            <person name="Moran D.A.P."/>
            <person name="Shinohara A."/>
            <person name="Yoshida Y."/>
            <person name="Fujiwara M."/>
            <person name="Mori M."/>
            <person name="Tomita M."/>
            <person name="Arakawa K."/>
        </authorList>
    </citation>
    <scope>NUCLEOTIDE SEQUENCE [LARGE SCALE GENOMIC DNA]</scope>
</reference>
<keyword evidence="2" id="KW-1185">Reference proteome</keyword>
<evidence type="ECO:0000313" key="2">
    <source>
        <dbReference type="Proteomes" id="UP000499080"/>
    </source>
</evidence>
<accession>A0A4Y2D2Y7</accession>
<dbReference type="AlphaFoldDB" id="A0A4Y2D2Y7"/>
<dbReference type="Proteomes" id="UP000499080">
    <property type="component" value="Unassembled WGS sequence"/>
</dbReference>
<evidence type="ECO:0000313" key="1">
    <source>
        <dbReference type="EMBL" id="GBM11132.1"/>
    </source>
</evidence>
<proteinExistence type="predicted"/>
<organism evidence="1 2">
    <name type="scientific">Araneus ventricosus</name>
    <name type="common">Orbweaver spider</name>
    <name type="synonym">Epeira ventricosa</name>
    <dbReference type="NCBI Taxonomy" id="182803"/>
    <lineage>
        <taxon>Eukaryota</taxon>
        <taxon>Metazoa</taxon>
        <taxon>Ecdysozoa</taxon>
        <taxon>Arthropoda</taxon>
        <taxon>Chelicerata</taxon>
        <taxon>Arachnida</taxon>
        <taxon>Araneae</taxon>
        <taxon>Araneomorphae</taxon>
        <taxon>Entelegynae</taxon>
        <taxon>Araneoidea</taxon>
        <taxon>Araneidae</taxon>
        <taxon>Araneus</taxon>
    </lineage>
</organism>
<protein>
    <submittedName>
        <fullName evidence="1">Uncharacterized protein</fullName>
    </submittedName>
</protein>
<name>A0A4Y2D2Y7_ARAVE</name>
<gene>
    <name evidence="1" type="ORF">AVEN_243006_1</name>
</gene>